<dbReference type="InterPro" id="IPR005368">
    <property type="entry name" value="UPF0175"/>
</dbReference>
<comment type="caution">
    <text evidence="1">The sequence shown here is derived from an EMBL/GenBank/DDBJ whole genome shotgun (WGS) entry which is preliminary data.</text>
</comment>
<evidence type="ECO:0000313" key="1">
    <source>
        <dbReference type="EMBL" id="EOR93264.1"/>
    </source>
</evidence>
<organism evidence="1 2">
    <name type="scientific">Arcticibacter svalbardensis MN12-7</name>
    <dbReference type="NCBI Taxonomy" id="1150600"/>
    <lineage>
        <taxon>Bacteria</taxon>
        <taxon>Pseudomonadati</taxon>
        <taxon>Bacteroidota</taxon>
        <taxon>Sphingobacteriia</taxon>
        <taxon>Sphingobacteriales</taxon>
        <taxon>Sphingobacteriaceae</taxon>
        <taxon>Arcticibacter</taxon>
    </lineage>
</organism>
<sequence>MTTLILQVPEQLEKEHNQTVRFIAAKLYESGKLSLGQAAEMCSMKKWNFAEILIDYGVYYLDSSIEADLKNE</sequence>
<protein>
    <submittedName>
        <fullName evidence="1">Uncharacterized protein</fullName>
    </submittedName>
</protein>
<dbReference type="Proteomes" id="UP000014174">
    <property type="component" value="Unassembled WGS sequence"/>
</dbReference>
<dbReference type="Pfam" id="PF03683">
    <property type="entry name" value="UPF0175"/>
    <property type="match status" value="1"/>
</dbReference>
<dbReference type="RefSeq" id="WP_016196821.1">
    <property type="nucleotide sequence ID" value="NZ_AQPN01000122.1"/>
</dbReference>
<proteinExistence type="predicted"/>
<dbReference type="EMBL" id="AQPN01000122">
    <property type="protein sequence ID" value="EOR93264.1"/>
    <property type="molecule type" value="Genomic_DNA"/>
</dbReference>
<reference evidence="1 2" key="1">
    <citation type="journal article" date="2013" name="Genome Announc.">
        <title>Draft Genome Sequence of Arcticibacter svalbardensis Strain MN12-7T, a Member of the Family Sphingobacteriaceae Isolated from an Arctic Soil Sample.</title>
        <authorList>
            <person name="Shivaji S."/>
            <person name="Ara S."/>
            <person name="Prasad S."/>
            <person name="Manasa B.P."/>
            <person name="Begum Z."/>
            <person name="Singh A."/>
            <person name="Kumar Pinnaka A."/>
        </authorList>
    </citation>
    <scope>NUCLEOTIDE SEQUENCE [LARGE SCALE GENOMIC DNA]</scope>
    <source>
        <strain evidence="1 2">MN12-7</strain>
    </source>
</reference>
<keyword evidence="2" id="KW-1185">Reference proteome</keyword>
<dbReference type="eggNOG" id="COG2886">
    <property type="taxonomic scope" value="Bacteria"/>
</dbReference>
<accession>R9GWF6</accession>
<evidence type="ECO:0000313" key="2">
    <source>
        <dbReference type="Proteomes" id="UP000014174"/>
    </source>
</evidence>
<dbReference type="OrthoDB" id="5771572at2"/>
<dbReference type="AlphaFoldDB" id="R9GWF6"/>
<gene>
    <name evidence="1" type="ORF">ADIARSV_3593</name>
</gene>
<name>R9GWF6_9SPHI</name>
<dbReference type="PATRIC" id="fig|1150600.3.peg.3562"/>